<accession>A0A7I7SMC6</accession>
<dbReference type="KEGG" id="msar:MSAR_03010"/>
<sequence length="58" mass="6057">MNRLNAIGGVAAFGGTLAADELAIADHDALNVADVVAEIKELTTPSHKDRRDRSQPGS</sequence>
<protein>
    <submittedName>
        <fullName evidence="1">Uncharacterized protein</fullName>
    </submittedName>
</protein>
<gene>
    <name evidence="1" type="ORF">MSAR_03010</name>
</gene>
<dbReference type="Proteomes" id="UP000466445">
    <property type="component" value="Chromosome"/>
</dbReference>
<reference evidence="1 2" key="1">
    <citation type="journal article" date="2019" name="Emerg. Microbes Infect.">
        <title>Comprehensive subspecies identification of 175 nontuberculous mycobacteria species based on 7547 genomic profiles.</title>
        <authorList>
            <person name="Matsumoto Y."/>
            <person name="Kinjo T."/>
            <person name="Motooka D."/>
            <person name="Nabeya D."/>
            <person name="Jung N."/>
            <person name="Uechi K."/>
            <person name="Horii T."/>
            <person name="Iida T."/>
            <person name="Fujita J."/>
            <person name="Nakamura S."/>
        </authorList>
    </citation>
    <scope>NUCLEOTIDE SEQUENCE [LARGE SCALE GENOMIC DNA]</scope>
    <source>
        <strain evidence="1 2">JCM 30395</strain>
    </source>
</reference>
<dbReference type="EMBL" id="AP022595">
    <property type="protein sequence ID" value="BBY57165.1"/>
    <property type="molecule type" value="Genomic_DNA"/>
</dbReference>
<evidence type="ECO:0000313" key="2">
    <source>
        <dbReference type="Proteomes" id="UP000466445"/>
    </source>
</evidence>
<dbReference type="AlphaFoldDB" id="A0A7I7SMC6"/>
<evidence type="ECO:0000313" key="1">
    <source>
        <dbReference type="EMBL" id="BBY57165.1"/>
    </source>
</evidence>
<name>A0A7I7SMC6_9MYCO</name>
<organism evidence="1 2">
    <name type="scientific">Mycolicibacterium sarraceniae</name>
    <dbReference type="NCBI Taxonomy" id="1534348"/>
    <lineage>
        <taxon>Bacteria</taxon>
        <taxon>Bacillati</taxon>
        <taxon>Actinomycetota</taxon>
        <taxon>Actinomycetes</taxon>
        <taxon>Mycobacteriales</taxon>
        <taxon>Mycobacteriaceae</taxon>
        <taxon>Mycolicibacterium</taxon>
    </lineage>
</organism>
<keyword evidence="2" id="KW-1185">Reference proteome</keyword>
<proteinExistence type="predicted"/>
<dbReference type="RefSeq" id="WP_163694510.1">
    <property type="nucleotide sequence ID" value="NZ_AP022595.1"/>
</dbReference>